<gene>
    <name evidence="2" type="ORF">HIR71_06875</name>
</gene>
<accession>A0A7Y0LYW5</accession>
<keyword evidence="3" id="KW-1185">Reference proteome</keyword>
<dbReference type="EMBL" id="JABCJJ010000007">
    <property type="protein sequence ID" value="NMR19948.1"/>
    <property type="molecule type" value="Genomic_DNA"/>
</dbReference>
<evidence type="ECO:0000313" key="3">
    <source>
        <dbReference type="Proteomes" id="UP000562124"/>
    </source>
</evidence>
<feature type="transmembrane region" description="Helical" evidence="1">
    <location>
        <begin position="101"/>
        <end position="121"/>
    </location>
</feature>
<organism evidence="2 3">
    <name type="scientific">Cellulomonas fimi</name>
    <dbReference type="NCBI Taxonomy" id="1708"/>
    <lineage>
        <taxon>Bacteria</taxon>
        <taxon>Bacillati</taxon>
        <taxon>Actinomycetota</taxon>
        <taxon>Actinomycetes</taxon>
        <taxon>Micrococcales</taxon>
        <taxon>Cellulomonadaceae</taxon>
        <taxon>Cellulomonas</taxon>
    </lineage>
</organism>
<evidence type="ECO:0008006" key="4">
    <source>
        <dbReference type="Google" id="ProtNLM"/>
    </source>
</evidence>
<reference evidence="2 3" key="1">
    <citation type="submission" date="2020-04" db="EMBL/GenBank/DDBJ databases">
        <title>Sequencing and Assembly of C. fimi.</title>
        <authorList>
            <person name="Ramsey A.R."/>
        </authorList>
    </citation>
    <scope>NUCLEOTIDE SEQUENCE [LARGE SCALE GENOMIC DNA]</scope>
    <source>
        <strain evidence="2 3">SB</strain>
    </source>
</reference>
<keyword evidence="1" id="KW-1133">Transmembrane helix</keyword>
<evidence type="ECO:0000313" key="2">
    <source>
        <dbReference type="EMBL" id="NMR19948.1"/>
    </source>
</evidence>
<dbReference type="Proteomes" id="UP000562124">
    <property type="component" value="Unassembled WGS sequence"/>
</dbReference>
<feature type="transmembrane region" description="Helical" evidence="1">
    <location>
        <begin position="43"/>
        <end position="68"/>
    </location>
</feature>
<evidence type="ECO:0000256" key="1">
    <source>
        <dbReference type="SAM" id="Phobius"/>
    </source>
</evidence>
<keyword evidence="1" id="KW-0472">Membrane</keyword>
<protein>
    <recommendedName>
        <fullName evidence="4">ATP synthase protein I</fullName>
    </recommendedName>
</protein>
<feature type="transmembrane region" description="Helical" evidence="1">
    <location>
        <begin position="18"/>
        <end position="37"/>
    </location>
</feature>
<keyword evidence="1" id="KW-0812">Transmembrane</keyword>
<comment type="caution">
    <text evidence="2">The sequence shown here is derived from an EMBL/GenBank/DDBJ whole genome shotgun (WGS) entry which is preliminary data.</text>
</comment>
<name>A0A7Y0LYW5_CELFI</name>
<sequence>MPGSEAARAVFRTALRDMLVLVAVVAVLGLAVGYLTAGVPGVWGAVLGVVLTLVFSGTTVVSMLVTAASSAQTTAAVVLGGWLAKMVVLVAVLALLRDQTFYDRVVLAVVLLVGVLGSVLLDFRAVRAARIPYVEPPVGE</sequence>
<proteinExistence type="predicted"/>
<feature type="transmembrane region" description="Helical" evidence="1">
    <location>
        <begin position="75"/>
        <end position="95"/>
    </location>
</feature>
<dbReference type="AlphaFoldDB" id="A0A7Y0LYW5"/>